<reference evidence="6 7" key="1">
    <citation type="submission" date="2018-02" db="EMBL/GenBank/DDBJ databases">
        <title>Genomic Encyclopedia of Archaeal and Bacterial Type Strains, Phase II (KMG-II): from individual species to whole genera.</title>
        <authorList>
            <person name="Goeker M."/>
        </authorList>
    </citation>
    <scope>NUCLEOTIDE SEQUENCE [LARGE SCALE GENOMIC DNA]</scope>
    <source>
        <strain evidence="6 7">DSM 3808</strain>
    </source>
</reference>
<evidence type="ECO:0000313" key="6">
    <source>
        <dbReference type="EMBL" id="PPK81293.1"/>
    </source>
</evidence>
<organism evidence="6 7">
    <name type="scientific">Lacrimispora xylanisolvens</name>
    <dbReference type="NCBI Taxonomy" id="384636"/>
    <lineage>
        <taxon>Bacteria</taxon>
        <taxon>Bacillati</taxon>
        <taxon>Bacillota</taxon>
        <taxon>Clostridia</taxon>
        <taxon>Lachnospirales</taxon>
        <taxon>Lachnospiraceae</taxon>
        <taxon>Lacrimispora</taxon>
    </lineage>
</organism>
<gene>
    <name evidence="6" type="ORF">BXY41_10494</name>
</gene>
<dbReference type="InterPro" id="IPR018060">
    <property type="entry name" value="HTH_AraC"/>
</dbReference>
<proteinExistence type="predicted"/>
<dbReference type="PROSITE" id="PS01124">
    <property type="entry name" value="HTH_ARAC_FAMILY_2"/>
    <property type="match status" value="1"/>
</dbReference>
<sequence length="767" mass="88027">MNHNLKDILRKFRNKKLLTQLFTVMAAFSGILMAVVSMVVNHQTTATFLKNNNLIYTNTLEVSIKTLDTLFSGFHNSLTHITYDASIVDSVVTPKPLDSVANYQVWSVLNGYCQETEGMEEIYLYIRKTNQVLTSTYEKCSLDFFRERDLVDRHFASRPSTVLLKSGRTTSIEIYKDRVYMVRDFPLNGEKGLGTLFMKMKSSVLSDALEAAQTSYSHLLAYDNNFNPLFPGMLDYDRVPEGLIDLIPGYIKEGRNTIYSDNQHYYFCQSDQTGINLVLLVDDTAFMPSTRMVFMNSLPYFALILVLSSLLSVCVLYLSYMPVQKLKKMISLEESSGNNADSKNEWDYLTESFLKISNHKYQLDYILSNMIPKISKEFYFDLLSGKPMDLPYIKSILTNIGSPLNTEDPCKVITVTFLDFADPVLKNHLTDSLKQILKRNSDGICRYVLQQIDESLYAVIIQFIADLGYSKITDFEIKVEQAFFQSNDDRSNGVLLEIGPKCSSIQNVSFSYQESLERLARQKYPSKKTNEKTVRSEEDSVKFNHHFFQLQMKSISELIMKGDTDTALKKALHICHTLPHDGNPEEICRAYEYYRLAFLNTLASYRITEAEEKEYAFLFDPDPYSSQCAENPACMQEYMVPFCTAAVNLLSEKYLKQQHKYLIRAKRCIEESYADPNLSLNLLAEQCKTTTSYLSRLFKESFGINFVDYLNQYRIEKAKELLMTTSKPVKEIASTTGFNSQQNFIRVFKKHAGVTPGQFKSEKESTK</sequence>
<keyword evidence="4" id="KW-0472">Membrane</keyword>
<evidence type="ECO:0000259" key="5">
    <source>
        <dbReference type="PROSITE" id="PS01124"/>
    </source>
</evidence>
<dbReference type="InterPro" id="IPR020449">
    <property type="entry name" value="Tscrpt_reg_AraC-type_HTH"/>
</dbReference>
<keyword evidence="2 6" id="KW-0238">DNA-binding</keyword>
<keyword evidence="3" id="KW-0804">Transcription</keyword>
<dbReference type="EMBL" id="PTJA01000004">
    <property type="protein sequence ID" value="PPK81293.1"/>
    <property type="molecule type" value="Genomic_DNA"/>
</dbReference>
<dbReference type="PROSITE" id="PS00041">
    <property type="entry name" value="HTH_ARAC_FAMILY_1"/>
    <property type="match status" value="1"/>
</dbReference>
<dbReference type="AlphaFoldDB" id="A0A2S6HTX1"/>
<dbReference type="PANTHER" id="PTHR43280:SF10">
    <property type="entry name" value="REGULATORY PROTEIN POCR"/>
    <property type="match status" value="1"/>
</dbReference>
<dbReference type="SMART" id="SM00342">
    <property type="entry name" value="HTH_ARAC"/>
    <property type="match status" value="1"/>
</dbReference>
<dbReference type="PANTHER" id="PTHR43280">
    <property type="entry name" value="ARAC-FAMILY TRANSCRIPTIONAL REGULATOR"/>
    <property type="match status" value="1"/>
</dbReference>
<dbReference type="GO" id="GO:0003700">
    <property type="term" value="F:DNA-binding transcription factor activity"/>
    <property type="evidence" value="ECO:0007669"/>
    <property type="project" value="InterPro"/>
</dbReference>
<accession>A0A2S6HTX1</accession>
<feature type="domain" description="HTH araC/xylS-type" evidence="5">
    <location>
        <begin position="663"/>
        <end position="762"/>
    </location>
</feature>
<evidence type="ECO:0000313" key="7">
    <source>
        <dbReference type="Proteomes" id="UP000237749"/>
    </source>
</evidence>
<dbReference type="Gene3D" id="1.10.10.60">
    <property type="entry name" value="Homeodomain-like"/>
    <property type="match status" value="2"/>
</dbReference>
<comment type="caution">
    <text evidence="6">The sequence shown here is derived from an EMBL/GenBank/DDBJ whole genome shotgun (WGS) entry which is preliminary data.</text>
</comment>
<name>A0A2S6HTX1_9FIRM</name>
<dbReference type="GO" id="GO:0043565">
    <property type="term" value="F:sequence-specific DNA binding"/>
    <property type="evidence" value="ECO:0007669"/>
    <property type="project" value="InterPro"/>
</dbReference>
<feature type="transmembrane region" description="Helical" evidence="4">
    <location>
        <begin position="21"/>
        <end position="40"/>
    </location>
</feature>
<evidence type="ECO:0000256" key="1">
    <source>
        <dbReference type="ARBA" id="ARBA00023015"/>
    </source>
</evidence>
<evidence type="ECO:0000256" key="3">
    <source>
        <dbReference type="ARBA" id="ARBA00023163"/>
    </source>
</evidence>
<dbReference type="InterPro" id="IPR018062">
    <property type="entry name" value="HTH_AraC-typ_CS"/>
</dbReference>
<protein>
    <submittedName>
        <fullName evidence="6">AraC-like DNA-binding protein</fullName>
    </submittedName>
</protein>
<evidence type="ECO:0000256" key="2">
    <source>
        <dbReference type="ARBA" id="ARBA00023125"/>
    </source>
</evidence>
<dbReference type="Pfam" id="PF12833">
    <property type="entry name" value="HTH_18"/>
    <property type="match status" value="1"/>
</dbReference>
<keyword evidence="4" id="KW-0812">Transmembrane</keyword>
<keyword evidence="7" id="KW-1185">Reference proteome</keyword>
<evidence type="ECO:0000256" key="4">
    <source>
        <dbReference type="SAM" id="Phobius"/>
    </source>
</evidence>
<dbReference type="PRINTS" id="PR00032">
    <property type="entry name" value="HTHARAC"/>
</dbReference>
<dbReference type="Proteomes" id="UP000237749">
    <property type="component" value="Unassembled WGS sequence"/>
</dbReference>
<keyword evidence="1" id="KW-0805">Transcription regulation</keyword>
<dbReference type="SUPFAM" id="SSF46689">
    <property type="entry name" value="Homeodomain-like"/>
    <property type="match status" value="2"/>
</dbReference>
<dbReference type="InterPro" id="IPR009057">
    <property type="entry name" value="Homeodomain-like_sf"/>
</dbReference>
<keyword evidence="4" id="KW-1133">Transmembrane helix</keyword>
<feature type="transmembrane region" description="Helical" evidence="4">
    <location>
        <begin position="298"/>
        <end position="320"/>
    </location>
</feature>
<dbReference type="RefSeq" id="WP_104436393.1">
    <property type="nucleotide sequence ID" value="NZ_PTJA01000004.1"/>
</dbReference>
<dbReference type="OrthoDB" id="1275115at2"/>